<dbReference type="Gene3D" id="1.10.530.10">
    <property type="match status" value="1"/>
</dbReference>
<evidence type="ECO:0000313" key="1">
    <source>
        <dbReference type="EMBL" id="MBW4658992.1"/>
    </source>
</evidence>
<dbReference type="GO" id="GO:0016787">
    <property type="term" value="F:hydrolase activity"/>
    <property type="evidence" value="ECO:0007669"/>
    <property type="project" value="UniProtKB-KW"/>
</dbReference>
<reference evidence="1" key="1">
    <citation type="submission" date="2021-05" db="EMBL/GenBank/DDBJ databases">
        <authorList>
            <person name="Pietrasiak N."/>
            <person name="Ward R."/>
            <person name="Stajich J.E."/>
            <person name="Kurbessoian T."/>
        </authorList>
    </citation>
    <scope>NUCLEOTIDE SEQUENCE</scope>
    <source>
        <strain evidence="1">UHER 2000/2452</strain>
    </source>
</reference>
<protein>
    <submittedName>
        <fullName evidence="1">Glycoside hydrolase family protein</fullName>
    </submittedName>
</protein>
<evidence type="ECO:0000313" key="2">
    <source>
        <dbReference type="Proteomes" id="UP000757435"/>
    </source>
</evidence>
<name>A0A951Q925_9CYAN</name>
<dbReference type="Proteomes" id="UP000757435">
    <property type="component" value="Unassembled WGS sequence"/>
</dbReference>
<comment type="caution">
    <text evidence="1">The sequence shown here is derived from an EMBL/GenBank/DDBJ whole genome shotgun (WGS) entry which is preliminary data.</text>
</comment>
<dbReference type="AlphaFoldDB" id="A0A951Q925"/>
<dbReference type="EMBL" id="JAHHHD010000008">
    <property type="protein sequence ID" value="MBW4658992.1"/>
    <property type="molecule type" value="Genomic_DNA"/>
</dbReference>
<proteinExistence type="predicted"/>
<gene>
    <name evidence="1" type="ORF">KME15_09970</name>
</gene>
<sequence length="170" mass="18855">MRGGDPYLRALMRTISASESNGARPYSLLYGGEHVSDLSQHPDLCVTIVVGPNTGNCTTAAGRYQMLTSTWLDKAREYHTQNGSLLFWGSSYSFEPEDQDQVVYRWLADPSAWGGVDLSQMLQDGQIAEVLYLLSPTWTSLGYGIETNDMSSALPQIYDEMLQEELQNSG</sequence>
<reference evidence="1" key="2">
    <citation type="journal article" date="2022" name="Microbiol. Resour. Announc.">
        <title>Metagenome Sequencing to Explore Phylogenomics of Terrestrial Cyanobacteria.</title>
        <authorList>
            <person name="Ward R.D."/>
            <person name="Stajich J.E."/>
            <person name="Johansen J.R."/>
            <person name="Huntemann M."/>
            <person name="Clum A."/>
            <person name="Foster B."/>
            <person name="Foster B."/>
            <person name="Roux S."/>
            <person name="Palaniappan K."/>
            <person name="Varghese N."/>
            <person name="Mukherjee S."/>
            <person name="Reddy T.B.K."/>
            <person name="Daum C."/>
            <person name="Copeland A."/>
            <person name="Chen I.A."/>
            <person name="Ivanova N.N."/>
            <person name="Kyrpides N.C."/>
            <person name="Shapiro N."/>
            <person name="Eloe-Fadrosh E.A."/>
            <person name="Pietrasiak N."/>
        </authorList>
    </citation>
    <scope>NUCLEOTIDE SEQUENCE</scope>
    <source>
        <strain evidence="1">UHER 2000/2452</strain>
    </source>
</reference>
<dbReference type="InterPro" id="IPR023346">
    <property type="entry name" value="Lysozyme-like_dom_sf"/>
</dbReference>
<organism evidence="1 2">
    <name type="scientific">Drouetiella hepatica Uher 2000/2452</name>
    <dbReference type="NCBI Taxonomy" id="904376"/>
    <lineage>
        <taxon>Bacteria</taxon>
        <taxon>Bacillati</taxon>
        <taxon>Cyanobacteriota</taxon>
        <taxon>Cyanophyceae</taxon>
        <taxon>Oculatellales</taxon>
        <taxon>Oculatellaceae</taxon>
        <taxon>Drouetiella</taxon>
    </lineage>
</organism>
<accession>A0A951Q925</accession>
<dbReference type="SUPFAM" id="SSF53955">
    <property type="entry name" value="Lysozyme-like"/>
    <property type="match status" value="1"/>
</dbReference>
<keyword evidence="1" id="KW-0378">Hydrolase</keyword>